<reference evidence="2" key="1">
    <citation type="submission" date="2021-05" db="EMBL/GenBank/DDBJ databases">
        <title>Diversity, taxonomy and evolution of archaeal viruses of the class Caudoviricetes.</title>
        <authorList>
            <person name="Liu Y."/>
            <person name="Demina T.A."/>
            <person name="Roux S."/>
            <person name="Aiewsakun P."/>
            <person name="Kazlauskas D."/>
            <person name="Simmonds P."/>
            <person name="Prangishvili D."/>
            <person name="Oksanen H.M."/>
            <person name="Krupovic M."/>
        </authorList>
    </citation>
    <scope>NUCLEOTIDE SEQUENCE</scope>
    <source>
        <strain evidence="2">HATV-2/44</strain>
    </source>
</reference>
<gene>
    <name evidence="2" type="ORF">HATV-2_gp106</name>
</gene>
<evidence type="ECO:0000313" key="2">
    <source>
        <dbReference type="EMBL" id="UBF23257.1"/>
    </source>
</evidence>
<sequence>MAHASRGCPYCGERFISMSSDKLAQKRRDSHVERDHMLHPDIDRV</sequence>
<keyword evidence="3" id="KW-1185">Reference proteome</keyword>
<dbReference type="Proteomes" id="UP000827814">
    <property type="component" value="Segment"/>
</dbReference>
<feature type="compositionally biased region" description="Basic and acidic residues" evidence="1">
    <location>
        <begin position="23"/>
        <end position="45"/>
    </location>
</feature>
<evidence type="ECO:0000313" key="3">
    <source>
        <dbReference type="Proteomes" id="UP000827814"/>
    </source>
</evidence>
<feature type="region of interest" description="Disordered" evidence="1">
    <location>
        <begin position="22"/>
        <end position="45"/>
    </location>
</feature>
<name>A0AAE8XZY8_9CAUD</name>
<accession>A0AAE8XZY8</accession>
<proteinExistence type="predicted"/>
<evidence type="ECO:0000256" key="1">
    <source>
        <dbReference type="SAM" id="MobiDB-lite"/>
    </source>
</evidence>
<organism evidence="2 3">
    <name type="scientific">Haloarcula tailed virus 2</name>
    <dbReference type="NCBI Taxonomy" id="2877989"/>
    <lineage>
        <taxon>Viruses</taxon>
        <taxon>Duplodnaviria</taxon>
        <taxon>Heunggongvirae</taxon>
        <taxon>Uroviricota</taxon>
        <taxon>Caudoviricetes</taxon>
        <taxon>Thumleimavirales</taxon>
        <taxon>Soleiviridae</taxon>
        <taxon>Eilatmyovirus</taxon>
        <taxon>Eilatmyovirus salis</taxon>
        <taxon>Eilatmyovirus HATV2</taxon>
    </lineage>
</organism>
<dbReference type="EMBL" id="MZ334525">
    <property type="protein sequence ID" value="UBF23257.1"/>
    <property type="molecule type" value="Genomic_DNA"/>
</dbReference>
<protein>
    <submittedName>
        <fullName evidence="2">Uncharacterized protein</fullName>
    </submittedName>
</protein>